<gene>
    <name evidence="5" type="ORF">CBP51_05855</name>
</gene>
<comment type="cofactor">
    <cofactor evidence="1">
        <name>pantetheine 4'-phosphate</name>
        <dbReference type="ChEBI" id="CHEBI:47942"/>
    </cofactor>
</comment>
<evidence type="ECO:0000256" key="1">
    <source>
        <dbReference type="ARBA" id="ARBA00001957"/>
    </source>
</evidence>
<dbReference type="Proteomes" id="UP000216101">
    <property type="component" value="Unassembled WGS sequence"/>
</dbReference>
<dbReference type="GO" id="GO:0031177">
    <property type="term" value="F:phosphopantetheine binding"/>
    <property type="evidence" value="ECO:0007669"/>
    <property type="project" value="TreeGrafter"/>
</dbReference>
<dbReference type="PANTHER" id="PTHR45527:SF14">
    <property type="entry name" value="PLIPASTATIN SYNTHASE SUBUNIT B"/>
    <property type="match status" value="1"/>
</dbReference>
<keyword evidence="2" id="KW-0596">Phosphopantetheine</keyword>
<accession>A0A266Q9J0</accession>
<dbReference type="GO" id="GO:0043041">
    <property type="term" value="P:amino acid activation for nonribosomal peptide biosynthetic process"/>
    <property type="evidence" value="ECO:0007669"/>
    <property type="project" value="TreeGrafter"/>
</dbReference>
<evidence type="ECO:0000259" key="3">
    <source>
        <dbReference type="Pfam" id="PF00501"/>
    </source>
</evidence>
<dbReference type="GO" id="GO:0005829">
    <property type="term" value="C:cytosol"/>
    <property type="evidence" value="ECO:0007669"/>
    <property type="project" value="TreeGrafter"/>
</dbReference>
<dbReference type="EMBL" id="NHNI01000001">
    <property type="protein sequence ID" value="OZY86544.1"/>
    <property type="molecule type" value="Genomic_DNA"/>
</dbReference>
<dbReference type="InterPro" id="IPR045851">
    <property type="entry name" value="AMP-bd_C_sf"/>
</dbReference>
<dbReference type="InterPro" id="IPR025110">
    <property type="entry name" value="AMP-bd_C"/>
</dbReference>
<dbReference type="FunFam" id="3.40.50.12780:FF:000012">
    <property type="entry name" value="Non-ribosomal peptide synthetase"/>
    <property type="match status" value="1"/>
</dbReference>
<feature type="domain" description="AMP-binding enzyme C-terminal" evidence="4">
    <location>
        <begin position="448"/>
        <end position="527"/>
    </location>
</feature>
<keyword evidence="6" id="KW-1185">Reference proteome</keyword>
<dbReference type="CDD" id="cd17643">
    <property type="entry name" value="A_NRPS_Cytc1-like"/>
    <property type="match status" value="1"/>
</dbReference>
<evidence type="ECO:0000259" key="4">
    <source>
        <dbReference type="Pfam" id="PF13193"/>
    </source>
</evidence>
<dbReference type="RefSeq" id="WP_094984186.1">
    <property type="nucleotide sequence ID" value="NZ_NHNI01000001.1"/>
</dbReference>
<evidence type="ECO:0000313" key="5">
    <source>
        <dbReference type="EMBL" id="OZY86544.1"/>
    </source>
</evidence>
<proteinExistence type="predicted"/>
<dbReference type="InterPro" id="IPR042099">
    <property type="entry name" value="ANL_N_sf"/>
</dbReference>
<dbReference type="Pfam" id="PF00501">
    <property type="entry name" value="AMP-binding"/>
    <property type="match status" value="1"/>
</dbReference>
<dbReference type="SUPFAM" id="SSF56801">
    <property type="entry name" value="Acetyl-CoA synthetase-like"/>
    <property type="match status" value="1"/>
</dbReference>
<dbReference type="Pfam" id="PF13193">
    <property type="entry name" value="AMP-binding_C"/>
    <property type="match status" value="1"/>
</dbReference>
<protein>
    <submittedName>
        <fullName evidence="5">Uncharacterized protein</fullName>
    </submittedName>
</protein>
<dbReference type="AlphaFoldDB" id="A0A266Q9J0"/>
<dbReference type="NCBIfam" id="TIGR01733">
    <property type="entry name" value="AA-adenyl-dom"/>
    <property type="match status" value="1"/>
</dbReference>
<feature type="domain" description="AMP-dependent synthetase/ligase" evidence="3">
    <location>
        <begin position="19"/>
        <end position="392"/>
    </location>
</feature>
<comment type="caution">
    <text evidence="5">The sequence shown here is derived from an EMBL/GenBank/DDBJ whole genome shotgun (WGS) entry which is preliminary data.</text>
</comment>
<dbReference type="PROSITE" id="PS00455">
    <property type="entry name" value="AMP_BINDING"/>
    <property type="match status" value="1"/>
</dbReference>
<dbReference type="InterPro" id="IPR000873">
    <property type="entry name" value="AMP-dep_synth/lig_dom"/>
</dbReference>
<reference evidence="6" key="1">
    <citation type="submission" date="2017-05" db="EMBL/GenBank/DDBJ databases">
        <authorList>
            <person name="Barney B.M."/>
        </authorList>
    </citation>
    <scope>NUCLEOTIDE SEQUENCE [LARGE SCALE GENOMIC DNA]</scope>
    <source>
        <strain evidence="6">PSBB022</strain>
    </source>
</reference>
<evidence type="ECO:0000313" key="6">
    <source>
        <dbReference type="Proteomes" id="UP000216101"/>
    </source>
</evidence>
<dbReference type="FunFam" id="3.40.50.980:FF:000002">
    <property type="entry name" value="Enterobactin synthetase component F"/>
    <property type="match status" value="1"/>
</dbReference>
<dbReference type="InterPro" id="IPR020845">
    <property type="entry name" value="AMP-binding_CS"/>
</dbReference>
<organism evidence="5 6">
    <name type="scientific">Cellvibrio mixtus</name>
    <dbReference type="NCBI Taxonomy" id="39650"/>
    <lineage>
        <taxon>Bacteria</taxon>
        <taxon>Pseudomonadati</taxon>
        <taxon>Pseudomonadota</taxon>
        <taxon>Gammaproteobacteria</taxon>
        <taxon>Cellvibrionales</taxon>
        <taxon>Cellvibrionaceae</taxon>
        <taxon>Cellvibrio</taxon>
    </lineage>
</organism>
<name>A0A266Q9J0_9GAMM</name>
<dbReference type="InterPro" id="IPR010071">
    <property type="entry name" value="AA_adenyl_dom"/>
</dbReference>
<evidence type="ECO:0000256" key="2">
    <source>
        <dbReference type="ARBA" id="ARBA00022450"/>
    </source>
</evidence>
<dbReference type="Gene3D" id="3.40.50.12780">
    <property type="entry name" value="N-terminal domain of ligase-like"/>
    <property type="match status" value="1"/>
</dbReference>
<dbReference type="Gene3D" id="3.30.300.30">
    <property type="match status" value="1"/>
</dbReference>
<dbReference type="GO" id="GO:0044550">
    <property type="term" value="P:secondary metabolite biosynthetic process"/>
    <property type="evidence" value="ECO:0007669"/>
    <property type="project" value="TreeGrafter"/>
</dbReference>
<sequence length="576" mass="64138">MTQDKKTLYAHNDSLHGRFEQQTAHWPQRIALSYRNQHLTYQQLNEKANASAEQLRSAGICPGDLVALMLPRGLDQVIQLLAILKAGAGYVPIDPNYPVERVEWMLESSNPICLLTQPDICDRLWETGLPESLSKRVLWVDTHESLSITRTIADSERSALPSLNNTDTGNPLTLAYIIFTSGSTGKPKGVAVGHHQVISLLDAVIPKLRCDHTDVWTLFHSLAFDFSVWEIWGALTTGGRLCIVPQDIAWSPDSFSTLLREEQVTILNQTPSAFYALTQTESRIGAQGSPALALRNVIFGGEALNMHQIKRWWTCYSPGQPRLINMYGITETTVHVTWIELTPDMAETDGSPIGEAIPGLDVYLLDNTLSHVADGEPGEMYVGGQQLALGYLGRPDLTASRFIANPFQPGERLYRSGDLAIRREGQLFYVGRADRQLKVRGFRIEPAEVEAAIETHPAIQRCAILPQPSNNAQTADGLIAFLIAKPNMSALPDALTLRHYLTAQLPVHCLPSTFLYLETLPLTVNGKLDQSALLQHWRSQQHQNSHQRRLDLLHARLTVTTQSSHTKNREGDCLYE</sequence>
<dbReference type="PANTHER" id="PTHR45527">
    <property type="entry name" value="NONRIBOSOMAL PEPTIDE SYNTHETASE"/>
    <property type="match status" value="1"/>
</dbReference>
<dbReference type="FunFam" id="3.40.50.980:FF:000001">
    <property type="entry name" value="Non-ribosomal peptide synthetase"/>
    <property type="match status" value="1"/>
</dbReference>